<feature type="region of interest" description="Disordered" evidence="1">
    <location>
        <begin position="26"/>
        <end position="62"/>
    </location>
</feature>
<dbReference type="EMBL" id="JAZBJP010000002">
    <property type="protein sequence ID" value="MEE4418812.1"/>
    <property type="molecule type" value="Genomic_DNA"/>
</dbReference>
<evidence type="ECO:0000256" key="2">
    <source>
        <dbReference type="SAM" id="Phobius"/>
    </source>
</evidence>
<feature type="transmembrane region" description="Helical" evidence="2">
    <location>
        <begin position="68"/>
        <end position="86"/>
    </location>
</feature>
<accession>A0ABU7NIW2</accession>
<keyword evidence="4" id="KW-1185">Reference proteome</keyword>
<comment type="caution">
    <text evidence="3">The sequence shown here is derived from an EMBL/GenBank/DDBJ whole genome shotgun (WGS) entry which is preliminary data.</text>
</comment>
<evidence type="ECO:0008006" key="5">
    <source>
        <dbReference type="Google" id="ProtNLM"/>
    </source>
</evidence>
<evidence type="ECO:0000313" key="3">
    <source>
        <dbReference type="EMBL" id="MEE4418812.1"/>
    </source>
</evidence>
<dbReference type="RefSeq" id="WP_330820792.1">
    <property type="nucleotide sequence ID" value="NZ_JAZBJP010000002.1"/>
</dbReference>
<feature type="transmembrane region" description="Helical" evidence="2">
    <location>
        <begin position="222"/>
        <end position="248"/>
    </location>
</feature>
<keyword evidence="2" id="KW-0472">Membrane</keyword>
<protein>
    <recommendedName>
        <fullName evidence="5">DUF3592 domain-containing protein</fullName>
    </recommendedName>
</protein>
<keyword evidence="2" id="KW-1133">Transmembrane helix</keyword>
<proteinExistence type="predicted"/>
<evidence type="ECO:0000256" key="1">
    <source>
        <dbReference type="SAM" id="MobiDB-lite"/>
    </source>
</evidence>
<feature type="compositionally biased region" description="Basic residues" evidence="1">
    <location>
        <begin position="44"/>
        <end position="60"/>
    </location>
</feature>
<feature type="transmembrane region" description="Helical" evidence="2">
    <location>
        <begin position="122"/>
        <end position="141"/>
    </location>
</feature>
<organism evidence="3 4">
    <name type="scientific">Streptomyces bugieae</name>
    <dbReference type="NCBI Taxonomy" id="3098223"/>
    <lineage>
        <taxon>Bacteria</taxon>
        <taxon>Bacillati</taxon>
        <taxon>Actinomycetota</taxon>
        <taxon>Actinomycetes</taxon>
        <taxon>Kitasatosporales</taxon>
        <taxon>Streptomycetaceae</taxon>
        <taxon>Streptomyces</taxon>
    </lineage>
</organism>
<dbReference type="Proteomes" id="UP001307760">
    <property type="component" value="Unassembled WGS sequence"/>
</dbReference>
<evidence type="ECO:0000313" key="4">
    <source>
        <dbReference type="Proteomes" id="UP001307760"/>
    </source>
</evidence>
<reference evidence="3 4" key="1">
    <citation type="submission" date="2023-12" db="EMBL/GenBank/DDBJ databases">
        <title>30 novel species of actinomycetes from the DSMZ collection.</title>
        <authorList>
            <person name="Nouioui I."/>
        </authorList>
    </citation>
    <scope>NUCLEOTIDE SEQUENCE [LARGE SCALE GENOMIC DNA]</scope>
    <source>
        <strain evidence="3 4">DSM 41528</strain>
    </source>
</reference>
<gene>
    <name evidence="3" type="ORF">V2J85_05535</name>
</gene>
<feature type="transmembrane region" description="Helical" evidence="2">
    <location>
        <begin position="92"/>
        <end position="110"/>
    </location>
</feature>
<keyword evidence="2" id="KW-0812">Transmembrane</keyword>
<name>A0ABU7NIW2_9ACTN</name>
<sequence>MKLMFGSAVGGSMMTDLEQGEPAADNRALVPAGRHRRDGQVLPPRRRIRTRKARNARKAGRTTSPRRVALLIPAAALLVLAGGALASFRWMLVPSLVLGAAGGIWLIVMVPGLVPDGALSRLMMALLAVPAVATAVLAVNASQGFVLEMRGEVRSGVVARVIEHHGKTTSYECVIRYHGVTKAPGRLDCGNSDHVDEQVRVAWDPSGWVEPDFAEANGTYRFFAILAMGSEIALVFLGEFTVFLGVVLRAARGDVARATGADGRPGVASAG</sequence>